<comment type="similarity">
    <text evidence="1">Belongs to the thioesterase family.</text>
</comment>
<dbReference type="InterPro" id="IPR001031">
    <property type="entry name" value="Thioesterase"/>
</dbReference>
<protein>
    <submittedName>
        <fullName evidence="3">Alpha/beta fold hydrolase</fullName>
    </submittedName>
</protein>
<dbReference type="EMBL" id="JAUOPB010000001">
    <property type="protein sequence ID" value="MDO6421246.1"/>
    <property type="molecule type" value="Genomic_DNA"/>
</dbReference>
<dbReference type="InterPro" id="IPR012223">
    <property type="entry name" value="TEII"/>
</dbReference>
<dbReference type="PANTHER" id="PTHR11487:SF0">
    <property type="entry name" value="S-ACYL FATTY ACID SYNTHASE THIOESTERASE, MEDIUM CHAIN"/>
    <property type="match status" value="1"/>
</dbReference>
<dbReference type="GO" id="GO:0008610">
    <property type="term" value="P:lipid biosynthetic process"/>
    <property type="evidence" value="ECO:0007669"/>
    <property type="project" value="TreeGrafter"/>
</dbReference>
<name>A0AAW7X3Q4_9GAMM</name>
<dbReference type="Gene3D" id="3.40.50.1820">
    <property type="entry name" value="alpha/beta hydrolase"/>
    <property type="match status" value="1"/>
</dbReference>
<dbReference type="InterPro" id="IPR029058">
    <property type="entry name" value="AB_hydrolase_fold"/>
</dbReference>
<evidence type="ECO:0000256" key="1">
    <source>
        <dbReference type="ARBA" id="ARBA00007169"/>
    </source>
</evidence>
<proteinExistence type="inferred from homology"/>
<dbReference type="SUPFAM" id="SSF53474">
    <property type="entry name" value="alpha/beta-Hydrolases"/>
    <property type="match status" value="1"/>
</dbReference>
<feature type="domain" description="Thioesterase" evidence="2">
    <location>
        <begin position="9"/>
        <end position="232"/>
    </location>
</feature>
<evidence type="ECO:0000313" key="3">
    <source>
        <dbReference type="EMBL" id="MDO6421246.1"/>
    </source>
</evidence>
<reference evidence="3" key="1">
    <citation type="submission" date="2023-07" db="EMBL/GenBank/DDBJ databases">
        <title>Genome content predicts the carbon catabolic preferences of heterotrophic bacteria.</title>
        <authorList>
            <person name="Gralka M."/>
        </authorList>
    </citation>
    <scope>NUCLEOTIDE SEQUENCE</scope>
    <source>
        <strain evidence="3">I3M17_2</strain>
    </source>
</reference>
<dbReference type="Pfam" id="PF00975">
    <property type="entry name" value="Thioesterase"/>
    <property type="match status" value="1"/>
</dbReference>
<evidence type="ECO:0000313" key="4">
    <source>
        <dbReference type="Proteomes" id="UP001169760"/>
    </source>
</evidence>
<sequence length="250" mass="27651">MEENNSIYLFCLAYAGASAQSVFGQWGKYLPDNVIPVPLDLPGHGARMQEPFGESIEEVAKDLWEIIERIQPSGRYALFGHSLGAVFTYELSKLALQQGGTPPCLTVVSGSRPPHMGYGSMRLSSLSRDDLIAHMVASGGLSQEVLTRKSVVDIFLPVLRNDYRIAEKYQFQSPIIPMSNNVLCLRGSLDTLVGEAHAKQWKAYSSHYFDECVFSGDHFFVNSHGQKICDLIVNQLGLPSRYLVAESDCS</sequence>
<comment type="caution">
    <text evidence="3">The sequence shown here is derived from an EMBL/GenBank/DDBJ whole genome shotgun (WGS) entry which is preliminary data.</text>
</comment>
<organism evidence="3 4">
    <name type="scientific">Saccharophagus degradans</name>
    <dbReference type="NCBI Taxonomy" id="86304"/>
    <lineage>
        <taxon>Bacteria</taxon>
        <taxon>Pseudomonadati</taxon>
        <taxon>Pseudomonadota</taxon>
        <taxon>Gammaproteobacteria</taxon>
        <taxon>Cellvibrionales</taxon>
        <taxon>Cellvibrionaceae</taxon>
        <taxon>Saccharophagus</taxon>
    </lineage>
</organism>
<gene>
    <name evidence="3" type="ORF">Q4521_02040</name>
</gene>
<accession>A0AAW7X3Q4</accession>
<dbReference type="PANTHER" id="PTHR11487">
    <property type="entry name" value="THIOESTERASE"/>
    <property type="match status" value="1"/>
</dbReference>
<dbReference type="GO" id="GO:0016787">
    <property type="term" value="F:hydrolase activity"/>
    <property type="evidence" value="ECO:0007669"/>
    <property type="project" value="UniProtKB-KW"/>
</dbReference>
<dbReference type="RefSeq" id="WP_303490552.1">
    <property type="nucleotide sequence ID" value="NZ_JAUOPB010000001.1"/>
</dbReference>
<evidence type="ECO:0000259" key="2">
    <source>
        <dbReference type="Pfam" id="PF00975"/>
    </source>
</evidence>
<dbReference type="AlphaFoldDB" id="A0AAW7X3Q4"/>
<keyword evidence="3" id="KW-0378">Hydrolase</keyword>
<dbReference type="Proteomes" id="UP001169760">
    <property type="component" value="Unassembled WGS sequence"/>
</dbReference>